<evidence type="ECO:0000256" key="1">
    <source>
        <dbReference type="SAM" id="Phobius"/>
    </source>
</evidence>
<accession>A0A9F1U5D5</accession>
<dbReference type="EMBL" id="OP748278">
    <property type="protein sequence ID" value="WAX04161.1"/>
    <property type="molecule type" value="Genomic_DNA"/>
</dbReference>
<keyword evidence="2" id="KW-0496">Mitochondrion</keyword>
<sequence>MKFVFSFIVFFVLIITNKFFLFNEEFLILLSFISFCFLVYEKLTSLIELRFFEKSKFIQLQFLTSLNSISEKLLEKQKITLQFIQLPFTFRALKKYYLILSFNFLNKILLYLNRKEKNNFLLNLIRFNHLEKEFLKFITLLILKKSFIINSIIKFYGINLTIKRFQTINLINKLNLLKKI</sequence>
<keyword evidence="1" id="KW-0812">Transmembrane</keyword>
<organism evidence="2">
    <name type="scientific">Melanothamnus gigas</name>
    <dbReference type="NCBI Taxonomy" id="3016206"/>
    <lineage>
        <taxon>Eukaryota</taxon>
        <taxon>Rhodophyta</taxon>
        <taxon>Florideophyceae</taxon>
        <taxon>Rhodymeniophycidae</taxon>
        <taxon>Ceramiales</taxon>
        <taxon>Rhodomelaceae</taxon>
        <taxon>Polysiphonioideae</taxon>
        <taxon>Melanothamnus</taxon>
    </lineage>
</organism>
<keyword evidence="1" id="KW-0472">Membrane</keyword>
<keyword evidence="1" id="KW-1133">Transmembrane helix</keyword>
<feature type="transmembrane region" description="Helical" evidence="1">
    <location>
        <begin position="28"/>
        <end position="47"/>
    </location>
</feature>
<dbReference type="GeneID" id="77661505"/>
<gene>
    <name evidence="2" type="primary">atp4</name>
</gene>
<protein>
    <submittedName>
        <fullName evidence="2">ATP synthase F1 subunit 4</fullName>
    </submittedName>
</protein>
<dbReference type="RefSeq" id="YP_010620125.1">
    <property type="nucleotide sequence ID" value="NC_070156.1"/>
</dbReference>
<geneLocation type="mitochondrion" evidence="2"/>
<proteinExistence type="predicted"/>
<dbReference type="AlphaFoldDB" id="A0A9F1U5D5"/>
<evidence type="ECO:0000313" key="2">
    <source>
        <dbReference type="EMBL" id="WAX04161.1"/>
    </source>
</evidence>
<reference evidence="2" key="1">
    <citation type="submission" date="2022-10" db="EMBL/GenBank/DDBJ databases">
        <title>Phylogenomic analysis of pseudocryptic diversity reveals the new genus deltalsia (rhodomelaceae, rhodophyta).</title>
        <authorList>
            <person name="Diaz-Tapia P."/>
            <person name="Rodriguez-Bujan I."/>
            <person name="Maggs C.A."/>
            <person name="Verbruggen H."/>
        </authorList>
    </citation>
    <scope>NUCLEOTIDE SEQUENCE</scope>
    <source>
        <strain evidence="2">JH1432</strain>
    </source>
</reference>
<name>A0A9F1U5D5_9FLOR</name>